<dbReference type="EMBL" id="CAKXAJ010021750">
    <property type="protein sequence ID" value="CAH2226650.1"/>
    <property type="molecule type" value="Genomic_DNA"/>
</dbReference>
<dbReference type="Proteomes" id="UP000838756">
    <property type="component" value="Unassembled WGS sequence"/>
</dbReference>
<dbReference type="AlphaFoldDB" id="A0A8S4QXR2"/>
<comment type="caution">
    <text evidence="1">The sequence shown here is derived from an EMBL/GenBank/DDBJ whole genome shotgun (WGS) entry which is preliminary data.</text>
</comment>
<gene>
    <name evidence="1" type="primary">jg6926</name>
    <name evidence="1" type="ORF">PAEG_LOCUS7345</name>
</gene>
<evidence type="ECO:0000313" key="1">
    <source>
        <dbReference type="EMBL" id="CAH2226650.1"/>
    </source>
</evidence>
<sequence length="132" mass="14312">MRNPSLSLLLDQSVGHAFTGRLRSQGNYAGCSLGRSQIGLWLGLRGRREGGLYVAVGKLPVGSFWPYYFGSPPPTRFLPADLLGWRLSPGVPQVTLRPVLLRAHLKGSELPVRSQLSGKEQGPFCLRTVVGG</sequence>
<protein>
    <submittedName>
        <fullName evidence="1">Jg6926 protein</fullName>
    </submittedName>
</protein>
<name>A0A8S4QXR2_9NEOP</name>
<reference evidence="1" key="1">
    <citation type="submission" date="2022-03" db="EMBL/GenBank/DDBJ databases">
        <authorList>
            <person name="Lindestad O."/>
        </authorList>
    </citation>
    <scope>NUCLEOTIDE SEQUENCE</scope>
</reference>
<evidence type="ECO:0000313" key="2">
    <source>
        <dbReference type="Proteomes" id="UP000838756"/>
    </source>
</evidence>
<proteinExistence type="predicted"/>
<organism evidence="1 2">
    <name type="scientific">Pararge aegeria aegeria</name>
    <dbReference type="NCBI Taxonomy" id="348720"/>
    <lineage>
        <taxon>Eukaryota</taxon>
        <taxon>Metazoa</taxon>
        <taxon>Ecdysozoa</taxon>
        <taxon>Arthropoda</taxon>
        <taxon>Hexapoda</taxon>
        <taxon>Insecta</taxon>
        <taxon>Pterygota</taxon>
        <taxon>Neoptera</taxon>
        <taxon>Endopterygota</taxon>
        <taxon>Lepidoptera</taxon>
        <taxon>Glossata</taxon>
        <taxon>Ditrysia</taxon>
        <taxon>Papilionoidea</taxon>
        <taxon>Nymphalidae</taxon>
        <taxon>Satyrinae</taxon>
        <taxon>Satyrini</taxon>
        <taxon>Parargina</taxon>
        <taxon>Pararge</taxon>
    </lineage>
</organism>
<accession>A0A8S4QXR2</accession>
<keyword evidence="2" id="KW-1185">Reference proteome</keyword>